<keyword evidence="1" id="KW-0378">Hydrolase</keyword>
<dbReference type="Proteomes" id="UP000193317">
    <property type="component" value="Unassembled WGS sequence"/>
</dbReference>
<reference evidence="4 5" key="1">
    <citation type="submission" date="2016-01" db="EMBL/GenBank/DDBJ databases">
        <title>The new phylogeny of the genus Mycobacterium.</title>
        <authorList>
            <person name="Tarcisio F."/>
            <person name="Conor M."/>
            <person name="Antonella G."/>
            <person name="Elisabetta G."/>
            <person name="Giulia F.S."/>
            <person name="Sara T."/>
            <person name="Anna F."/>
            <person name="Clotilde B."/>
            <person name="Roberto B."/>
            <person name="Veronica D.S."/>
            <person name="Fabio R."/>
            <person name="Monica P."/>
            <person name="Olivier J."/>
            <person name="Enrico T."/>
            <person name="Nicola S."/>
        </authorList>
    </citation>
    <scope>NUCLEOTIDE SEQUENCE [LARGE SCALE GENOMIC DNA]</scope>
    <source>
        <strain evidence="4 5">DSM 44166</strain>
    </source>
</reference>
<gene>
    <name evidence="4" type="ORF">AWC27_19680</name>
</gene>
<dbReference type="Gene3D" id="3.40.50.10890">
    <property type="match status" value="1"/>
</dbReference>
<dbReference type="InterPro" id="IPR022712">
    <property type="entry name" value="Beta_Casp"/>
</dbReference>
<evidence type="ECO:0000313" key="5">
    <source>
        <dbReference type="Proteomes" id="UP000193317"/>
    </source>
</evidence>
<accession>A0A1X2F6V9</accession>
<proteinExistence type="predicted"/>
<dbReference type="PANTHER" id="PTHR11203">
    <property type="entry name" value="CLEAVAGE AND POLYADENYLATION SPECIFICITY FACTOR FAMILY MEMBER"/>
    <property type="match status" value="1"/>
</dbReference>
<evidence type="ECO:0000313" key="4">
    <source>
        <dbReference type="EMBL" id="ORX14162.1"/>
    </source>
</evidence>
<evidence type="ECO:0000256" key="1">
    <source>
        <dbReference type="ARBA" id="ARBA00022801"/>
    </source>
</evidence>
<dbReference type="GO" id="GO:0016787">
    <property type="term" value="F:hydrolase activity"/>
    <property type="evidence" value="ECO:0007669"/>
    <property type="project" value="UniProtKB-KW"/>
</dbReference>
<dbReference type="Pfam" id="PF07521">
    <property type="entry name" value="RMMBL"/>
    <property type="match status" value="1"/>
</dbReference>
<dbReference type="AlphaFoldDB" id="A0A1X2F6V9"/>
<dbReference type="GO" id="GO:0004521">
    <property type="term" value="F:RNA endonuclease activity"/>
    <property type="evidence" value="ECO:0007669"/>
    <property type="project" value="TreeGrafter"/>
</dbReference>
<dbReference type="Pfam" id="PF10996">
    <property type="entry name" value="Beta-Casp"/>
    <property type="match status" value="1"/>
</dbReference>
<feature type="region of interest" description="Disordered" evidence="2">
    <location>
        <begin position="201"/>
        <end position="230"/>
    </location>
</feature>
<dbReference type="SUPFAM" id="SSF56281">
    <property type="entry name" value="Metallo-hydrolase/oxidoreductase"/>
    <property type="match status" value="1"/>
</dbReference>
<dbReference type="SMART" id="SM01027">
    <property type="entry name" value="Beta-Casp"/>
    <property type="match status" value="1"/>
</dbReference>
<dbReference type="PANTHER" id="PTHR11203:SF37">
    <property type="entry name" value="INTEGRATOR COMPLEX SUBUNIT 11"/>
    <property type="match status" value="1"/>
</dbReference>
<evidence type="ECO:0000256" key="2">
    <source>
        <dbReference type="SAM" id="MobiDB-lite"/>
    </source>
</evidence>
<protein>
    <recommendedName>
        <fullName evidence="3">Beta-Casp domain-containing protein</fullName>
    </recommendedName>
</protein>
<sequence length="230" mass="25546">MLIPAFGLGRAQEIALLLGKGLPDVPVRIDGLARNISEIYERNGAPEIFTGHVARVENRLREILGFHNGIVITTSGMLTGGAAVPWARAILQEPESGLFLCGHQDEEAPGRQLELLLDADPDSPREIHLRDPNTQQLLTIPVQAKVDRYNLSAHADLDGLLKIIDEANPKAIMLVHGEPRPQRRFRAQLEAAKRVVVDNRETWDSESPTTDTRSARWRHPSRYSGRAGLR</sequence>
<dbReference type="InterPro" id="IPR011108">
    <property type="entry name" value="RMMBL"/>
</dbReference>
<dbReference type="InterPro" id="IPR050698">
    <property type="entry name" value="MBL"/>
</dbReference>
<evidence type="ECO:0000259" key="3">
    <source>
        <dbReference type="SMART" id="SM01027"/>
    </source>
</evidence>
<comment type="caution">
    <text evidence="4">The sequence shown here is derived from an EMBL/GenBank/DDBJ whole genome shotgun (WGS) entry which is preliminary data.</text>
</comment>
<organism evidence="4 5">
    <name type="scientific">Mycobacterium szulgai</name>
    <dbReference type="NCBI Taxonomy" id="1787"/>
    <lineage>
        <taxon>Bacteria</taxon>
        <taxon>Bacillati</taxon>
        <taxon>Actinomycetota</taxon>
        <taxon>Actinomycetes</taxon>
        <taxon>Mycobacteriales</taxon>
        <taxon>Mycobacteriaceae</taxon>
        <taxon>Mycobacterium</taxon>
    </lineage>
</organism>
<feature type="domain" description="Beta-Casp" evidence="3">
    <location>
        <begin position="11"/>
        <end position="113"/>
    </location>
</feature>
<keyword evidence="5" id="KW-1185">Reference proteome</keyword>
<name>A0A1X2F6V9_MYCSZ</name>
<dbReference type="EMBL" id="LQPW01000019">
    <property type="protein sequence ID" value="ORX14162.1"/>
    <property type="molecule type" value="Genomic_DNA"/>
</dbReference>
<dbReference type="InterPro" id="IPR036866">
    <property type="entry name" value="RibonucZ/Hydroxyglut_hydro"/>
</dbReference>